<proteinExistence type="predicted"/>
<dbReference type="Proteomes" id="UP000823775">
    <property type="component" value="Unassembled WGS sequence"/>
</dbReference>
<name>A0ABS8VGI9_DATST</name>
<reference evidence="2 3" key="1">
    <citation type="journal article" date="2021" name="BMC Genomics">
        <title>Datura genome reveals duplications of psychoactive alkaloid biosynthetic genes and high mutation rate following tissue culture.</title>
        <authorList>
            <person name="Rajewski A."/>
            <person name="Carter-House D."/>
            <person name="Stajich J."/>
            <person name="Litt A."/>
        </authorList>
    </citation>
    <scope>NUCLEOTIDE SEQUENCE [LARGE SCALE GENOMIC DNA]</scope>
    <source>
        <strain evidence="2">AR-01</strain>
    </source>
</reference>
<comment type="caution">
    <text evidence="2">The sequence shown here is derived from an EMBL/GenBank/DDBJ whole genome shotgun (WGS) entry which is preliminary data.</text>
</comment>
<organism evidence="2 3">
    <name type="scientific">Datura stramonium</name>
    <name type="common">Jimsonweed</name>
    <name type="synonym">Common thornapple</name>
    <dbReference type="NCBI Taxonomy" id="4076"/>
    <lineage>
        <taxon>Eukaryota</taxon>
        <taxon>Viridiplantae</taxon>
        <taxon>Streptophyta</taxon>
        <taxon>Embryophyta</taxon>
        <taxon>Tracheophyta</taxon>
        <taxon>Spermatophyta</taxon>
        <taxon>Magnoliopsida</taxon>
        <taxon>eudicotyledons</taxon>
        <taxon>Gunneridae</taxon>
        <taxon>Pentapetalae</taxon>
        <taxon>asterids</taxon>
        <taxon>lamiids</taxon>
        <taxon>Solanales</taxon>
        <taxon>Solanaceae</taxon>
        <taxon>Solanoideae</taxon>
        <taxon>Datureae</taxon>
        <taxon>Datura</taxon>
    </lineage>
</organism>
<evidence type="ECO:0000256" key="1">
    <source>
        <dbReference type="SAM" id="MobiDB-lite"/>
    </source>
</evidence>
<sequence length="58" mass="6371">TIASKGKEVNVVEKSRNRGRPRKTDASSLAPKAGPTRRFGAKAVESQAYLVYHSKRSQ</sequence>
<evidence type="ECO:0000313" key="2">
    <source>
        <dbReference type="EMBL" id="MCD9645144.1"/>
    </source>
</evidence>
<evidence type="ECO:0000313" key="3">
    <source>
        <dbReference type="Proteomes" id="UP000823775"/>
    </source>
</evidence>
<keyword evidence="3" id="KW-1185">Reference proteome</keyword>
<dbReference type="EMBL" id="JACEIK010004346">
    <property type="protein sequence ID" value="MCD9645144.1"/>
    <property type="molecule type" value="Genomic_DNA"/>
</dbReference>
<feature type="compositionally biased region" description="Basic and acidic residues" evidence="1">
    <location>
        <begin position="1"/>
        <end position="16"/>
    </location>
</feature>
<accession>A0ABS8VGI9</accession>
<gene>
    <name evidence="2" type="ORF">HAX54_033849</name>
</gene>
<protein>
    <submittedName>
        <fullName evidence="2">Uncharacterized protein</fullName>
    </submittedName>
</protein>
<feature type="non-terminal residue" evidence="2">
    <location>
        <position position="58"/>
    </location>
</feature>
<feature type="non-terminal residue" evidence="2">
    <location>
        <position position="1"/>
    </location>
</feature>
<feature type="region of interest" description="Disordered" evidence="1">
    <location>
        <begin position="1"/>
        <end position="41"/>
    </location>
</feature>